<dbReference type="PANTHER" id="PTHR43212">
    <property type="entry name" value="QUERCETIN 2,3-DIOXYGENASE"/>
    <property type="match status" value="1"/>
</dbReference>
<comment type="caution">
    <text evidence="5">The sequence shown here is derived from an EMBL/GenBank/DDBJ whole genome shotgun (WGS) entry which is preliminary data.</text>
</comment>
<feature type="domain" description="Pirin N-terminal" evidence="3">
    <location>
        <begin position="10"/>
        <end position="123"/>
    </location>
</feature>
<dbReference type="PIRSF" id="PIRSF006232">
    <property type="entry name" value="Pirin"/>
    <property type="match status" value="1"/>
</dbReference>
<dbReference type="Proteomes" id="UP001495147">
    <property type="component" value="Unassembled WGS sequence"/>
</dbReference>
<protein>
    <submittedName>
        <fullName evidence="5">Pirin family protein</fullName>
    </submittedName>
</protein>
<dbReference type="InterPro" id="IPR003829">
    <property type="entry name" value="Pirin_N_dom"/>
</dbReference>
<dbReference type="CDD" id="cd02910">
    <property type="entry name" value="cupin_Yhhw_N"/>
    <property type="match status" value="1"/>
</dbReference>
<name>A0ABV0G3D2_9BURK</name>
<evidence type="ECO:0000313" key="5">
    <source>
        <dbReference type="EMBL" id="MEO3692230.1"/>
    </source>
</evidence>
<dbReference type="InterPro" id="IPR014710">
    <property type="entry name" value="RmlC-like_jellyroll"/>
</dbReference>
<dbReference type="Pfam" id="PF02678">
    <property type="entry name" value="Pirin"/>
    <property type="match status" value="1"/>
</dbReference>
<organism evidence="5 6">
    <name type="scientific">Roseateles paludis</name>
    <dbReference type="NCBI Taxonomy" id="3145238"/>
    <lineage>
        <taxon>Bacteria</taxon>
        <taxon>Pseudomonadati</taxon>
        <taxon>Pseudomonadota</taxon>
        <taxon>Betaproteobacteria</taxon>
        <taxon>Burkholderiales</taxon>
        <taxon>Sphaerotilaceae</taxon>
        <taxon>Roseateles</taxon>
    </lineage>
</organism>
<dbReference type="InterPro" id="IPR011051">
    <property type="entry name" value="RmlC_Cupin_sf"/>
</dbReference>
<evidence type="ECO:0000256" key="2">
    <source>
        <dbReference type="RuleBase" id="RU003457"/>
    </source>
</evidence>
<dbReference type="Gene3D" id="2.60.120.10">
    <property type="entry name" value="Jelly Rolls"/>
    <property type="match status" value="2"/>
</dbReference>
<dbReference type="RefSeq" id="WP_347705379.1">
    <property type="nucleotide sequence ID" value="NZ_JBDPZD010000003.1"/>
</dbReference>
<keyword evidence="6" id="KW-1185">Reference proteome</keyword>
<evidence type="ECO:0000259" key="4">
    <source>
        <dbReference type="Pfam" id="PF17954"/>
    </source>
</evidence>
<dbReference type="PANTHER" id="PTHR43212:SF3">
    <property type="entry name" value="QUERCETIN 2,3-DIOXYGENASE"/>
    <property type="match status" value="1"/>
</dbReference>
<dbReference type="InterPro" id="IPR041602">
    <property type="entry name" value="Quercetinase_C"/>
</dbReference>
<reference evidence="5 6" key="1">
    <citation type="submission" date="2024-05" db="EMBL/GenBank/DDBJ databases">
        <title>Roseateles sp. DJS-2-20 16S ribosomal RNA gene Genome sequencing and assembly.</title>
        <authorList>
            <person name="Woo H."/>
        </authorList>
    </citation>
    <scope>NUCLEOTIDE SEQUENCE [LARGE SCALE GENOMIC DNA]</scope>
    <source>
        <strain evidence="5 6">DJS-2-20</strain>
    </source>
</reference>
<gene>
    <name evidence="5" type="ORF">ABDJ85_12175</name>
</gene>
<evidence type="ECO:0000256" key="1">
    <source>
        <dbReference type="ARBA" id="ARBA00008416"/>
    </source>
</evidence>
<dbReference type="SUPFAM" id="SSF51182">
    <property type="entry name" value="RmlC-like cupins"/>
    <property type="match status" value="1"/>
</dbReference>
<proteinExistence type="inferred from homology"/>
<dbReference type="EMBL" id="JBDPZD010000003">
    <property type="protein sequence ID" value="MEO3692230.1"/>
    <property type="molecule type" value="Genomic_DNA"/>
</dbReference>
<evidence type="ECO:0000259" key="3">
    <source>
        <dbReference type="Pfam" id="PF02678"/>
    </source>
</evidence>
<dbReference type="CDD" id="cd20311">
    <property type="entry name" value="cupin_Yhhw_C"/>
    <property type="match status" value="1"/>
</dbReference>
<sequence>MQTFISSSQRGHADHGWLKSFHSFSFADYHDPQRMGFGPLRVINDDLIAPGTGFGMHGHRDMEILTYPLAGTLAHRDRMGSSGEHQGLVQAGDVQRMSAGTGVMHSEVNPSLQDTCHLLQIWIQPHTAGVAPRYEQQHFGPERKRGRLCLVASPDGAEGSLSIHAHARMYAGLFNGDEQAELALSAGHLAYVHLARGSLTVNGQRLAAGDALQLSETSLISVSGGQDAEVLVFDLGA</sequence>
<accession>A0ABV0G3D2</accession>
<comment type="similarity">
    <text evidence="1 2">Belongs to the pirin family.</text>
</comment>
<dbReference type="InterPro" id="IPR012093">
    <property type="entry name" value="Pirin"/>
</dbReference>
<evidence type="ECO:0000313" key="6">
    <source>
        <dbReference type="Proteomes" id="UP001495147"/>
    </source>
</evidence>
<dbReference type="Pfam" id="PF17954">
    <property type="entry name" value="Pirin_C_2"/>
    <property type="match status" value="1"/>
</dbReference>
<feature type="domain" description="Quercetin 2,3-dioxygenase C-terminal cupin" evidence="4">
    <location>
        <begin position="150"/>
        <end position="235"/>
    </location>
</feature>